<dbReference type="Proteomes" id="UP001597641">
    <property type="component" value="Unassembled WGS sequence"/>
</dbReference>
<dbReference type="Gene3D" id="3.40.50.1820">
    <property type="entry name" value="alpha/beta hydrolase"/>
    <property type="match status" value="1"/>
</dbReference>
<comment type="caution">
    <text evidence="1">The sequence shown here is derived from an EMBL/GenBank/DDBJ whole genome shotgun (WGS) entry which is preliminary data.</text>
</comment>
<name>A0ABW6BTD9_9BACT</name>
<accession>A0ABW6BTD9</accession>
<dbReference type="InterPro" id="IPR000801">
    <property type="entry name" value="Esterase-like"/>
</dbReference>
<dbReference type="RefSeq" id="WP_377483343.1">
    <property type="nucleotide sequence ID" value="NZ_JBHUOX010000005.1"/>
</dbReference>
<gene>
    <name evidence="1" type="ORF">ACFS7Z_08425</name>
</gene>
<dbReference type="InterPro" id="IPR050583">
    <property type="entry name" value="Mycobacterial_A85_antigen"/>
</dbReference>
<proteinExistence type="predicted"/>
<keyword evidence="2" id="KW-1185">Reference proteome</keyword>
<evidence type="ECO:0000313" key="2">
    <source>
        <dbReference type="Proteomes" id="UP001597641"/>
    </source>
</evidence>
<reference evidence="2" key="1">
    <citation type="journal article" date="2019" name="Int. J. Syst. Evol. Microbiol.">
        <title>The Global Catalogue of Microorganisms (GCM) 10K type strain sequencing project: providing services to taxonomists for standard genome sequencing and annotation.</title>
        <authorList>
            <consortium name="The Broad Institute Genomics Platform"/>
            <consortium name="The Broad Institute Genome Sequencing Center for Infectious Disease"/>
            <person name="Wu L."/>
            <person name="Ma J."/>
        </authorList>
    </citation>
    <scope>NUCLEOTIDE SEQUENCE [LARGE SCALE GENOMIC DNA]</scope>
    <source>
        <strain evidence="2">KCTC 23984</strain>
    </source>
</reference>
<organism evidence="1 2">
    <name type="scientific">Pontibacter toksunensis</name>
    <dbReference type="NCBI Taxonomy" id="1332631"/>
    <lineage>
        <taxon>Bacteria</taxon>
        <taxon>Pseudomonadati</taxon>
        <taxon>Bacteroidota</taxon>
        <taxon>Cytophagia</taxon>
        <taxon>Cytophagales</taxon>
        <taxon>Hymenobacteraceae</taxon>
        <taxon>Pontibacter</taxon>
    </lineage>
</organism>
<dbReference type="Pfam" id="PF00756">
    <property type="entry name" value="Esterase"/>
    <property type="match status" value="1"/>
</dbReference>
<dbReference type="SUPFAM" id="SSF53474">
    <property type="entry name" value="alpha/beta-Hydrolases"/>
    <property type="match status" value="1"/>
</dbReference>
<dbReference type="InterPro" id="IPR029058">
    <property type="entry name" value="AB_hydrolase_fold"/>
</dbReference>
<dbReference type="PANTHER" id="PTHR48098:SF3">
    <property type="entry name" value="IRON(III) ENTEROBACTIN ESTERASE"/>
    <property type="match status" value="1"/>
</dbReference>
<protein>
    <submittedName>
        <fullName evidence="1">Esterase family protein</fullName>
    </submittedName>
</protein>
<sequence length="234" mass="27306">MKEQYHKWYSQQLSSEIEMLVYGERGYPVILFPSSMGRYYESKDFQLTDSVSWFIEQGLVKLFCIDSIDTQSWYNKQAHPAERVKNHIWYDQMLYHELAPWAMHETGQGKVCVAGCSFGGYHAANFAFKHPDRVSHMYSMSGAFDIRGQLDGFYNEDAYFNNPVDFLRNANDPALWQMKIILGTSDHDICKESNLALSGILNEKGISHWLDIRPDAVHDWPVWREMFPHYLSLL</sequence>
<evidence type="ECO:0000313" key="1">
    <source>
        <dbReference type="EMBL" id="MFD3000381.1"/>
    </source>
</evidence>
<dbReference type="PANTHER" id="PTHR48098">
    <property type="entry name" value="ENTEROCHELIN ESTERASE-RELATED"/>
    <property type="match status" value="1"/>
</dbReference>
<dbReference type="EMBL" id="JBHUOX010000005">
    <property type="protein sequence ID" value="MFD3000381.1"/>
    <property type="molecule type" value="Genomic_DNA"/>
</dbReference>